<organism evidence="1 2">
    <name type="scientific">Paenibacillus residui</name>
    <dbReference type="NCBI Taxonomy" id="629724"/>
    <lineage>
        <taxon>Bacteria</taxon>
        <taxon>Bacillati</taxon>
        <taxon>Bacillota</taxon>
        <taxon>Bacilli</taxon>
        <taxon>Bacillales</taxon>
        <taxon>Paenibacillaceae</taxon>
        <taxon>Paenibacillus</taxon>
    </lineage>
</organism>
<comment type="caution">
    <text evidence="1">The sequence shown here is derived from an EMBL/GenBank/DDBJ whole genome shotgun (WGS) entry which is preliminary data.</text>
</comment>
<proteinExistence type="predicted"/>
<protein>
    <submittedName>
        <fullName evidence="1">DUF3231 family protein</fullName>
    </submittedName>
</protein>
<dbReference type="EMBL" id="JBHTIU010000036">
    <property type="protein sequence ID" value="MFD0869833.1"/>
    <property type="molecule type" value="Genomic_DNA"/>
</dbReference>
<reference evidence="2" key="1">
    <citation type="journal article" date="2019" name="Int. J. Syst. Evol. Microbiol.">
        <title>The Global Catalogue of Microorganisms (GCM) 10K type strain sequencing project: providing services to taxonomists for standard genome sequencing and annotation.</title>
        <authorList>
            <consortium name="The Broad Institute Genomics Platform"/>
            <consortium name="The Broad Institute Genome Sequencing Center for Infectious Disease"/>
            <person name="Wu L."/>
            <person name="Ma J."/>
        </authorList>
    </citation>
    <scope>NUCLEOTIDE SEQUENCE [LARGE SCALE GENOMIC DNA]</scope>
    <source>
        <strain evidence="2">CCUG 57263</strain>
    </source>
</reference>
<name>A0ABW3D8Z3_9BACL</name>
<sequence length="172" mass="18620">MGILSGNPKDEPLHYGEVYDVWSFSMKAKGCSSVYRAYSFHAGDKDLKAILNDLIGQAELEAKECDAILTNNDIVPSPALPERPEAKLADIPMGARISDQEIAALVAADNVASMVACSQIMGKSIREDIGALFAKYHATKTALGLRILEMNKAKGWLVPPPLQIKRPEPVNA</sequence>
<dbReference type="RefSeq" id="WP_379288284.1">
    <property type="nucleotide sequence ID" value="NZ_JBHTIU010000036.1"/>
</dbReference>
<dbReference type="Gene3D" id="1.20.1260.10">
    <property type="match status" value="1"/>
</dbReference>
<accession>A0ABW3D8Z3</accession>
<dbReference type="Pfam" id="PF11553">
    <property type="entry name" value="DUF3231"/>
    <property type="match status" value="1"/>
</dbReference>
<gene>
    <name evidence="1" type="ORF">ACFQ03_11780</name>
</gene>
<evidence type="ECO:0000313" key="2">
    <source>
        <dbReference type="Proteomes" id="UP001597120"/>
    </source>
</evidence>
<evidence type="ECO:0000313" key="1">
    <source>
        <dbReference type="EMBL" id="MFD0869833.1"/>
    </source>
</evidence>
<dbReference type="InterPro" id="IPR021617">
    <property type="entry name" value="DUF3231"/>
</dbReference>
<dbReference type="InterPro" id="IPR012347">
    <property type="entry name" value="Ferritin-like"/>
</dbReference>
<dbReference type="Proteomes" id="UP001597120">
    <property type="component" value="Unassembled WGS sequence"/>
</dbReference>
<keyword evidence="2" id="KW-1185">Reference proteome</keyword>